<dbReference type="InterPro" id="IPR023885">
    <property type="entry name" value="4Fe4S-binding_SPASM_dom"/>
</dbReference>
<reference evidence="12" key="1">
    <citation type="journal article" date="2019" name="Int. J. Syst. Evol. Microbiol.">
        <title>The Global Catalogue of Microorganisms (GCM) 10K type strain sequencing project: providing services to taxonomists for standard genome sequencing and annotation.</title>
        <authorList>
            <consortium name="The Broad Institute Genomics Platform"/>
            <consortium name="The Broad Institute Genome Sequencing Center for Infectious Disease"/>
            <person name="Wu L."/>
            <person name="Ma J."/>
        </authorList>
    </citation>
    <scope>NUCLEOTIDE SEQUENCE [LARGE SCALE GENOMIC DNA]</scope>
    <source>
        <strain evidence="12">NBRC 102407</strain>
    </source>
</reference>
<dbReference type="Pfam" id="PF04055">
    <property type="entry name" value="Radical_SAM"/>
    <property type="match status" value="1"/>
</dbReference>
<dbReference type="PIRSF" id="PIRSF037420">
    <property type="entry name" value="PQQ_syn_pqqE"/>
    <property type="match status" value="1"/>
</dbReference>
<comment type="similarity">
    <text evidence="9">Belongs to the radical SAM superfamily. PqqE family.</text>
</comment>
<comment type="cofactor">
    <cofactor evidence="1">
        <name>[4Fe-4S] cluster</name>
        <dbReference type="ChEBI" id="CHEBI:49883"/>
    </cofactor>
</comment>
<dbReference type="Pfam" id="PF13186">
    <property type="entry name" value="SPASM"/>
    <property type="match status" value="1"/>
</dbReference>
<dbReference type="Proteomes" id="UP001157167">
    <property type="component" value="Unassembled WGS sequence"/>
</dbReference>
<organism evidence="11 12">
    <name type="scientific">Zoogloea oryzae</name>
    <dbReference type="NCBI Taxonomy" id="310767"/>
    <lineage>
        <taxon>Bacteria</taxon>
        <taxon>Pseudomonadati</taxon>
        <taxon>Pseudomonadota</taxon>
        <taxon>Betaproteobacteria</taxon>
        <taxon>Rhodocyclales</taxon>
        <taxon>Zoogloeaceae</taxon>
        <taxon>Zoogloea</taxon>
    </lineage>
</organism>
<keyword evidence="2" id="KW-0004">4Fe-4S</keyword>
<feature type="domain" description="Radical SAM core" evidence="10">
    <location>
        <begin position="1"/>
        <end position="191"/>
    </location>
</feature>
<keyword evidence="5 9" id="KW-0884">PQQ biosynthesis</keyword>
<evidence type="ECO:0000256" key="3">
    <source>
        <dbReference type="ARBA" id="ARBA00022691"/>
    </source>
</evidence>
<comment type="function">
    <text evidence="9">Catalyzes the cross-linking of a glutamate residue and a tyrosine residue in the PqqA protein as part of the biosynthesis of pyrroloquinoline quinone (PQQ).</text>
</comment>
<dbReference type="InterPro" id="IPR011843">
    <property type="entry name" value="PQQ_synth_PqqE_bac"/>
</dbReference>
<accession>A0ABQ6FE75</accession>
<dbReference type="InterPro" id="IPR058240">
    <property type="entry name" value="rSAM_sf"/>
</dbReference>
<evidence type="ECO:0000256" key="1">
    <source>
        <dbReference type="ARBA" id="ARBA00001966"/>
    </source>
</evidence>
<keyword evidence="7" id="KW-0408">Iron</keyword>
<comment type="subunit">
    <text evidence="9">Interacts with PqqD. The interaction is necessary for activity of PqqE.</text>
</comment>
<evidence type="ECO:0000256" key="2">
    <source>
        <dbReference type="ARBA" id="ARBA00022485"/>
    </source>
</evidence>
<gene>
    <name evidence="9 11" type="primary">pqqE</name>
    <name evidence="11" type="ORF">GCM10007933_26790</name>
</gene>
<evidence type="ECO:0000256" key="8">
    <source>
        <dbReference type="ARBA" id="ARBA00023014"/>
    </source>
</evidence>
<dbReference type="PANTHER" id="PTHR11228:SF7">
    <property type="entry name" value="PQQA PEPTIDE CYCLASE"/>
    <property type="match status" value="1"/>
</dbReference>
<comment type="caution">
    <text evidence="9">Lacks conserved residue(s) required for the propagation of feature annotation.</text>
</comment>
<protein>
    <recommendedName>
        <fullName evidence="9">PqqA peptide cyclase</fullName>
        <ecNumber evidence="9">1.21.98.4</ecNumber>
    </recommendedName>
    <alternativeName>
        <fullName evidence="9">Coenzyme PQQ synthesis protein E</fullName>
    </alternativeName>
</protein>
<evidence type="ECO:0000256" key="5">
    <source>
        <dbReference type="ARBA" id="ARBA00022905"/>
    </source>
</evidence>
<sequence length="342" mass="38155">MDFAQAGPELSTDDWLSVIRQARAMGAAQFGISGGEPLLRDDIEILVAEARNLGFYTNLITSGVGLTEARLAALKEAGLDHIQLSFQDATREANDLITNTRTFDLKRKVADLTKAAGYPTVINCVLHRGNIDHLDRIIEMAAEIGAEFLELANTQYHGWAFLNRATLMPTAAQLAEAERVTERWREKLGKAMRILFVTPDYQSKKPKKCMNGWGEVFLAVTPDGLALPCHTARMLPGLEFPDVREHSIEWIWRDSPLFNRYRGTAWLPETCQTCDDKDKDHGGCRCQAFMLTGNPDATDPVCPKSPDHHLVTTALAAAEQPDNARPLVFRDPKESRRLARPF</sequence>
<dbReference type="InterPro" id="IPR050377">
    <property type="entry name" value="Radical_SAM_PqqE_MftC-like"/>
</dbReference>
<comment type="caution">
    <text evidence="11">The sequence shown here is derived from an EMBL/GenBank/DDBJ whole genome shotgun (WGS) entry which is preliminary data.</text>
</comment>
<comment type="catalytic activity">
    <reaction evidence="9">
        <text>[PQQ precursor protein] + S-adenosyl-L-methionine = E-Y cross-linked-[PQQ precursor protein] + 5'-deoxyadenosine + L-methionine + H(+)</text>
        <dbReference type="Rhea" id="RHEA:56836"/>
        <dbReference type="Rhea" id="RHEA-COMP:14800"/>
        <dbReference type="Rhea" id="RHEA-COMP:14801"/>
        <dbReference type="ChEBI" id="CHEBI:15378"/>
        <dbReference type="ChEBI" id="CHEBI:17319"/>
        <dbReference type="ChEBI" id="CHEBI:57844"/>
        <dbReference type="ChEBI" id="CHEBI:59789"/>
        <dbReference type="ChEBI" id="CHEBI:141026"/>
        <dbReference type="ChEBI" id="CHEBI:141027"/>
        <dbReference type="EC" id="1.21.98.4"/>
    </reaction>
</comment>
<evidence type="ECO:0000313" key="11">
    <source>
        <dbReference type="EMBL" id="GLT23216.1"/>
    </source>
</evidence>
<dbReference type="InterPro" id="IPR017200">
    <property type="entry name" value="PqqE-like"/>
</dbReference>
<keyword evidence="8" id="KW-0411">Iron-sulfur</keyword>
<evidence type="ECO:0000256" key="6">
    <source>
        <dbReference type="ARBA" id="ARBA00023002"/>
    </source>
</evidence>
<keyword evidence="12" id="KW-1185">Reference proteome</keyword>
<proteinExistence type="inferred from homology"/>
<dbReference type="InterPro" id="IPR013785">
    <property type="entry name" value="Aldolase_TIM"/>
</dbReference>
<name>A0ABQ6FE75_9RHOO</name>
<evidence type="ECO:0000256" key="4">
    <source>
        <dbReference type="ARBA" id="ARBA00022723"/>
    </source>
</evidence>
<dbReference type="Gene3D" id="3.20.20.70">
    <property type="entry name" value="Aldolase class I"/>
    <property type="match status" value="1"/>
</dbReference>
<dbReference type="EMBL" id="BSPX01000041">
    <property type="protein sequence ID" value="GLT23216.1"/>
    <property type="molecule type" value="Genomic_DNA"/>
</dbReference>
<dbReference type="EC" id="1.21.98.4" evidence="9"/>
<evidence type="ECO:0000313" key="12">
    <source>
        <dbReference type="Proteomes" id="UP001157167"/>
    </source>
</evidence>
<dbReference type="PANTHER" id="PTHR11228">
    <property type="entry name" value="RADICAL SAM DOMAIN PROTEIN"/>
    <property type="match status" value="1"/>
</dbReference>
<dbReference type="NCBIfam" id="TIGR04085">
    <property type="entry name" value="rSAM_more_4Fe4S"/>
    <property type="match status" value="1"/>
</dbReference>
<dbReference type="InterPro" id="IPR007197">
    <property type="entry name" value="rSAM"/>
</dbReference>
<evidence type="ECO:0000259" key="10">
    <source>
        <dbReference type="PROSITE" id="PS51918"/>
    </source>
</evidence>
<evidence type="ECO:0000256" key="9">
    <source>
        <dbReference type="HAMAP-Rule" id="MF_00660"/>
    </source>
</evidence>
<dbReference type="NCBIfam" id="TIGR02109">
    <property type="entry name" value="PQQ_syn_pqqE"/>
    <property type="match status" value="1"/>
</dbReference>
<dbReference type="PROSITE" id="PS51918">
    <property type="entry name" value="RADICAL_SAM"/>
    <property type="match status" value="1"/>
</dbReference>
<keyword evidence="6 9" id="KW-0560">Oxidoreductase</keyword>
<evidence type="ECO:0000256" key="7">
    <source>
        <dbReference type="ARBA" id="ARBA00023004"/>
    </source>
</evidence>
<dbReference type="HAMAP" id="MF_00660">
    <property type="entry name" value="PqqE"/>
    <property type="match status" value="1"/>
</dbReference>
<keyword evidence="4" id="KW-0479">Metal-binding</keyword>
<dbReference type="CDD" id="cd01335">
    <property type="entry name" value="Radical_SAM"/>
    <property type="match status" value="1"/>
</dbReference>
<dbReference type="SUPFAM" id="SSF102114">
    <property type="entry name" value="Radical SAM enzymes"/>
    <property type="match status" value="1"/>
</dbReference>
<dbReference type="CDD" id="cd21119">
    <property type="entry name" value="SPASM_PqqE"/>
    <property type="match status" value="1"/>
</dbReference>
<keyword evidence="3" id="KW-0949">S-adenosyl-L-methionine</keyword>
<comment type="pathway">
    <text evidence="9">Cofactor biosynthesis; pyrroloquinoline quinone biosynthesis.</text>
</comment>